<dbReference type="Gene3D" id="1.20.5.1030">
    <property type="entry name" value="Preprotein translocase secy subunit"/>
    <property type="match status" value="1"/>
</dbReference>
<comment type="subunit">
    <text evidence="8">Component of the Sec protein translocase complex. Heterotrimer consisting of SecY, SecE and SecG subunits. The heterotrimers can form oligomers, although 1 heterotrimer is thought to be able to translocate proteins. Interacts with the ribosome. Interacts with SecDF, and other proteins may be involved. Interacts with SecA.</text>
</comment>
<dbReference type="GO" id="GO:0008320">
    <property type="term" value="F:protein transmembrane transporter activity"/>
    <property type="evidence" value="ECO:0007669"/>
    <property type="project" value="UniProtKB-UniRule"/>
</dbReference>
<evidence type="ECO:0000256" key="3">
    <source>
        <dbReference type="ARBA" id="ARBA00022692"/>
    </source>
</evidence>
<feature type="compositionally biased region" description="Basic residues" evidence="9">
    <location>
        <begin position="15"/>
        <end position="26"/>
    </location>
</feature>
<keyword evidence="3 8" id="KW-0812">Transmembrane</keyword>
<gene>
    <name evidence="8 10" type="primary">secE</name>
    <name evidence="10" type="ORF">COB21_01215</name>
</gene>
<evidence type="ECO:0000313" key="10">
    <source>
        <dbReference type="EMBL" id="PCI78277.1"/>
    </source>
</evidence>
<feature type="region of interest" description="Disordered" evidence="9">
    <location>
        <begin position="1"/>
        <end position="26"/>
    </location>
</feature>
<dbReference type="InterPro" id="IPR005807">
    <property type="entry name" value="SecE_bac"/>
</dbReference>
<comment type="subcellular location">
    <subcellularLocation>
        <location evidence="8">Cell membrane</location>
        <topology evidence="8">Single-pass membrane protein</topology>
    </subcellularLocation>
    <subcellularLocation>
        <location evidence="1">Membrane</location>
    </subcellularLocation>
</comment>
<dbReference type="GO" id="GO:0009306">
    <property type="term" value="P:protein secretion"/>
    <property type="evidence" value="ECO:0007669"/>
    <property type="project" value="UniProtKB-UniRule"/>
</dbReference>
<keyword evidence="7 8" id="KW-0472">Membrane</keyword>
<name>A0A2A4X8A2_UNCAE</name>
<evidence type="ECO:0000313" key="11">
    <source>
        <dbReference type="Proteomes" id="UP000218775"/>
    </source>
</evidence>
<dbReference type="GO" id="GO:0043952">
    <property type="term" value="P:protein transport by the Sec complex"/>
    <property type="evidence" value="ECO:0007669"/>
    <property type="project" value="UniProtKB-UniRule"/>
</dbReference>
<dbReference type="GO" id="GO:0006605">
    <property type="term" value="P:protein targeting"/>
    <property type="evidence" value="ECO:0007669"/>
    <property type="project" value="UniProtKB-UniRule"/>
</dbReference>
<comment type="caution">
    <text evidence="10">The sequence shown here is derived from an EMBL/GenBank/DDBJ whole genome shotgun (WGS) entry which is preliminary data.</text>
</comment>
<dbReference type="GO" id="GO:0065002">
    <property type="term" value="P:intracellular protein transmembrane transport"/>
    <property type="evidence" value="ECO:0007669"/>
    <property type="project" value="UniProtKB-UniRule"/>
</dbReference>
<proteinExistence type="inferred from homology"/>
<feature type="transmembrane region" description="Helical" evidence="8">
    <location>
        <begin position="54"/>
        <end position="73"/>
    </location>
</feature>
<dbReference type="Pfam" id="PF00584">
    <property type="entry name" value="SecE"/>
    <property type="match status" value="1"/>
</dbReference>
<reference evidence="11" key="1">
    <citation type="submission" date="2017-08" db="EMBL/GenBank/DDBJ databases">
        <title>A dynamic microbial community with high functional redundancy inhabits the cold, oxic subseafloor aquifer.</title>
        <authorList>
            <person name="Tully B.J."/>
            <person name="Wheat C.G."/>
            <person name="Glazer B.T."/>
            <person name="Huber J.A."/>
        </authorList>
    </citation>
    <scope>NUCLEOTIDE SEQUENCE [LARGE SCALE GENOMIC DNA]</scope>
</reference>
<keyword evidence="8" id="KW-1003">Cell membrane</keyword>
<dbReference type="EMBL" id="NVUK01000007">
    <property type="protein sequence ID" value="PCI78277.1"/>
    <property type="molecule type" value="Genomic_DNA"/>
</dbReference>
<keyword evidence="5 8" id="KW-1133">Transmembrane helix</keyword>
<keyword evidence="4 8" id="KW-0653">Protein transport</keyword>
<evidence type="ECO:0000256" key="6">
    <source>
        <dbReference type="ARBA" id="ARBA00023010"/>
    </source>
</evidence>
<dbReference type="AlphaFoldDB" id="A0A2A4X8A2"/>
<accession>A0A2A4X8A2</accession>
<dbReference type="Proteomes" id="UP000218775">
    <property type="component" value="Unassembled WGS sequence"/>
</dbReference>
<evidence type="ECO:0000256" key="8">
    <source>
        <dbReference type="HAMAP-Rule" id="MF_00422"/>
    </source>
</evidence>
<dbReference type="InterPro" id="IPR001901">
    <property type="entry name" value="Translocase_SecE/Sec61-g"/>
</dbReference>
<evidence type="ECO:0000256" key="4">
    <source>
        <dbReference type="ARBA" id="ARBA00022927"/>
    </source>
</evidence>
<dbReference type="InterPro" id="IPR038379">
    <property type="entry name" value="SecE_sf"/>
</dbReference>
<organism evidence="10 11">
    <name type="scientific">Aerophobetes bacterium</name>
    <dbReference type="NCBI Taxonomy" id="2030807"/>
    <lineage>
        <taxon>Bacteria</taxon>
        <taxon>Candidatus Aerophobota</taxon>
    </lineage>
</organism>
<sequence length="89" mass="10010">MKGKRSEKMTASSKLSKHVTGQKKKKNSFLAGVKQEIKKVTWTKKGELWKLTRVVLAAVLLFGAGIYLVDLVVKSCLDLLRYLVRTFIG</sequence>
<comment type="similarity">
    <text evidence="8">Belongs to the SecE/SEC61-gamma family.</text>
</comment>
<dbReference type="GO" id="GO:0005886">
    <property type="term" value="C:plasma membrane"/>
    <property type="evidence" value="ECO:0007669"/>
    <property type="project" value="UniProtKB-SubCell"/>
</dbReference>
<dbReference type="HAMAP" id="MF_00422">
    <property type="entry name" value="SecE"/>
    <property type="match status" value="1"/>
</dbReference>
<evidence type="ECO:0000256" key="5">
    <source>
        <dbReference type="ARBA" id="ARBA00022989"/>
    </source>
</evidence>
<keyword evidence="6 8" id="KW-0811">Translocation</keyword>
<keyword evidence="2 8" id="KW-0813">Transport</keyword>
<evidence type="ECO:0000256" key="9">
    <source>
        <dbReference type="SAM" id="MobiDB-lite"/>
    </source>
</evidence>
<dbReference type="NCBIfam" id="TIGR00964">
    <property type="entry name" value="secE_bact"/>
    <property type="match status" value="1"/>
</dbReference>
<evidence type="ECO:0000256" key="7">
    <source>
        <dbReference type="ARBA" id="ARBA00023136"/>
    </source>
</evidence>
<evidence type="ECO:0000256" key="2">
    <source>
        <dbReference type="ARBA" id="ARBA00022448"/>
    </source>
</evidence>
<evidence type="ECO:0000256" key="1">
    <source>
        <dbReference type="ARBA" id="ARBA00004370"/>
    </source>
</evidence>
<protein>
    <recommendedName>
        <fullName evidence="8">Protein translocase subunit SecE</fullName>
    </recommendedName>
</protein>
<comment type="function">
    <text evidence="8">Essential subunit of the Sec protein translocation channel SecYEG. Clamps together the 2 halves of SecY. May contact the channel plug during translocation.</text>
</comment>